<proteinExistence type="predicted"/>
<dbReference type="Gramene" id="PSR91512">
    <property type="protein sequence ID" value="PSR91512"/>
    <property type="gene ID" value="CEY00_Acc28856"/>
</dbReference>
<feature type="region of interest" description="Disordered" evidence="1">
    <location>
        <begin position="80"/>
        <end position="100"/>
    </location>
</feature>
<gene>
    <name evidence="3" type="ORF">CEY00_Acc28856</name>
</gene>
<evidence type="ECO:0000256" key="2">
    <source>
        <dbReference type="SAM" id="Phobius"/>
    </source>
</evidence>
<reference evidence="3 4" key="1">
    <citation type="submission" date="2017-07" db="EMBL/GenBank/DDBJ databases">
        <title>An improved, manually edited Actinidia chinensis var. chinensis (kiwifruit) genome highlights the challenges associated with draft genomes and gene prediction in plants.</title>
        <authorList>
            <person name="Pilkington S."/>
            <person name="Crowhurst R."/>
            <person name="Hilario E."/>
            <person name="Nardozza S."/>
            <person name="Fraser L."/>
            <person name="Peng Y."/>
            <person name="Gunaseelan K."/>
            <person name="Simpson R."/>
            <person name="Tahir J."/>
            <person name="Deroles S."/>
            <person name="Templeton K."/>
            <person name="Luo Z."/>
            <person name="Davy M."/>
            <person name="Cheng C."/>
            <person name="Mcneilage M."/>
            <person name="Scaglione D."/>
            <person name="Liu Y."/>
            <person name="Zhang Q."/>
            <person name="Datson P."/>
            <person name="De Silva N."/>
            <person name="Gardiner S."/>
            <person name="Bassett H."/>
            <person name="Chagne D."/>
            <person name="Mccallum J."/>
            <person name="Dzierzon H."/>
            <person name="Deng C."/>
            <person name="Wang Y.-Y."/>
            <person name="Barron N."/>
            <person name="Manako K."/>
            <person name="Bowen J."/>
            <person name="Foster T."/>
            <person name="Erridge Z."/>
            <person name="Tiffin H."/>
            <person name="Waite C."/>
            <person name="Davies K."/>
            <person name="Grierson E."/>
            <person name="Laing W."/>
            <person name="Kirk R."/>
            <person name="Chen X."/>
            <person name="Wood M."/>
            <person name="Montefiori M."/>
            <person name="Brummell D."/>
            <person name="Schwinn K."/>
            <person name="Catanach A."/>
            <person name="Fullerton C."/>
            <person name="Li D."/>
            <person name="Meiyalaghan S."/>
            <person name="Nieuwenhuizen N."/>
            <person name="Read N."/>
            <person name="Prakash R."/>
            <person name="Hunter D."/>
            <person name="Zhang H."/>
            <person name="Mckenzie M."/>
            <person name="Knabel M."/>
            <person name="Harris A."/>
            <person name="Allan A."/>
            <person name="Chen A."/>
            <person name="Janssen B."/>
            <person name="Plunkett B."/>
            <person name="Dwamena C."/>
            <person name="Voogd C."/>
            <person name="Leif D."/>
            <person name="Lafferty D."/>
            <person name="Souleyre E."/>
            <person name="Varkonyi-Gasic E."/>
            <person name="Gambi F."/>
            <person name="Hanley J."/>
            <person name="Yao J.-L."/>
            <person name="Cheung J."/>
            <person name="David K."/>
            <person name="Warren B."/>
            <person name="Marsh K."/>
            <person name="Snowden K."/>
            <person name="Lin-Wang K."/>
            <person name="Brian L."/>
            <person name="Martinez-Sanchez M."/>
            <person name="Wang M."/>
            <person name="Ileperuma N."/>
            <person name="Macnee N."/>
            <person name="Campin R."/>
            <person name="Mcatee P."/>
            <person name="Drummond R."/>
            <person name="Espley R."/>
            <person name="Ireland H."/>
            <person name="Wu R."/>
            <person name="Atkinson R."/>
            <person name="Karunairetnam S."/>
            <person name="Bulley S."/>
            <person name="Chunkath S."/>
            <person name="Hanley Z."/>
            <person name="Storey R."/>
            <person name="Thrimawithana A."/>
            <person name="Thomson S."/>
            <person name="David C."/>
            <person name="Testolin R."/>
        </authorList>
    </citation>
    <scope>NUCLEOTIDE SEQUENCE [LARGE SCALE GENOMIC DNA]</scope>
    <source>
        <strain evidence="4">cv. Red5</strain>
        <tissue evidence="3">Young leaf</tissue>
    </source>
</reference>
<accession>A0A2R6PI04</accession>
<reference evidence="4" key="2">
    <citation type="journal article" date="2018" name="BMC Genomics">
        <title>A manually annotated Actinidia chinensis var. chinensis (kiwifruit) genome highlights the challenges associated with draft genomes and gene prediction in plants.</title>
        <authorList>
            <person name="Pilkington S.M."/>
            <person name="Crowhurst R."/>
            <person name="Hilario E."/>
            <person name="Nardozza S."/>
            <person name="Fraser L."/>
            <person name="Peng Y."/>
            <person name="Gunaseelan K."/>
            <person name="Simpson R."/>
            <person name="Tahir J."/>
            <person name="Deroles S.C."/>
            <person name="Templeton K."/>
            <person name="Luo Z."/>
            <person name="Davy M."/>
            <person name="Cheng C."/>
            <person name="McNeilage M."/>
            <person name="Scaglione D."/>
            <person name="Liu Y."/>
            <person name="Zhang Q."/>
            <person name="Datson P."/>
            <person name="De Silva N."/>
            <person name="Gardiner S.E."/>
            <person name="Bassett H."/>
            <person name="Chagne D."/>
            <person name="McCallum J."/>
            <person name="Dzierzon H."/>
            <person name="Deng C."/>
            <person name="Wang Y.Y."/>
            <person name="Barron L."/>
            <person name="Manako K."/>
            <person name="Bowen J."/>
            <person name="Foster T.M."/>
            <person name="Erridge Z.A."/>
            <person name="Tiffin H."/>
            <person name="Waite C.N."/>
            <person name="Davies K.M."/>
            <person name="Grierson E.P."/>
            <person name="Laing W.A."/>
            <person name="Kirk R."/>
            <person name="Chen X."/>
            <person name="Wood M."/>
            <person name="Montefiori M."/>
            <person name="Brummell D.A."/>
            <person name="Schwinn K.E."/>
            <person name="Catanach A."/>
            <person name="Fullerton C."/>
            <person name="Li D."/>
            <person name="Meiyalaghan S."/>
            <person name="Nieuwenhuizen N."/>
            <person name="Read N."/>
            <person name="Prakash R."/>
            <person name="Hunter D."/>
            <person name="Zhang H."/>
            <person name="McKenzie M."/>
            <person name="Knabel M."/>
            <person name="Harris A."/>
            <person name="Allan A.C."/>
            <person name="Gleave A."/>
            <person name="Chen A."/>
            <person name="Janssen B.J."/>
            <person name="Plunkett B."/>
            <person name="Ampomah-Dwamena C."/>
            <person name="Voogd C."/>
            <person name="Leif D."/>
            <person name="Lafferty D."/>
            <person name="Souleyre E.J.F."/>
            <person name="Varkonyi-Gasic E."/>
            <person name="Gambi F."/>
            <person name="Hanley J."/>
            <person name="Yao J.L."/>
            <person name="Cheung J."/>
            <person name="David K.M."/>
            <person name="Warren B."/>
            <person name="Marsh K."/>
            <person name="Snowden K.C."/>
            <person name="Lin-Wang K."/>
            <person name="Brian L."/>
            <person name="Martinez-Sanchez M."/>
            <person name="Wang M."/>
            <person name="Ileperuma N."/>
            <person name="Macnee N."/>
            <person name="Campin R."/>
            <person name="McAtee P."/>
            <person name="Drummond R.S.M."/>
            <person name="Espley R.V."/>
            <person name="Ireland H.S."/>
            <person name="Wu R."/>
            <person name="Atkinson R.G."/>
            <person name="Karunairetnam S."/>
            <person name="Bulley S."/>
            <person name="Chunkath S."/>
            <person name="Hanley Z."/>
            <person name="Storey R."/>
            <person name="Thrimawithana A.H."/>
            <person name="Thomson S."/>
            <person name="David C."/>
            <person name="Testolin R."/>
            <person name="Huang H."/>
            <person name="Hellens R.P."/>
            <person name="Schaffer R.J."/>
        </authorList>
    </citation>
    <scope>NUCLEOTIDE SEQUENCE [LARGE SCALE GENOMIC DNA]</scope>
    <source>
        <strain evidence="4">cv. Red5</strain>
    </source>
</reference>
<dbReference type="OrthoDB" id="1869498at2759"/>
<comment type="caution">
    <text evidence="3">The sequence shown here is derived from an EMBL/GenBank/DDBJ whole genome shotgun (WGS) entry which is preliminary data.</text>
</comment>
<feature type="transmembrane region" description="Helical" evidence="2">
    <location>
        <begin position="55"/>
        <end position="78"/>
    </location>
</feature>
<dbReference type="Proteomes" id="UP000241394">
    <property type="component" value="Chromosome LG25"/>
</dbReference>
<evidence type="ECO:0000313" key="4">
    <source>
        <dbReference type="Proteomes" id="UP000241394"/>
    </source>
</evidence>
<keyword evidence="2" id="KW-0472">Membrane</keyword>
<keyword evidence="4" id="KW-1185">Reference proteome</keyword>
<feature type="compositionally biased region" description="Polar residues" evidence="1">
    <location>
        <begin position="91"/>
        <end position="100"/>
    </location>
</feature>
<evidence type="ECO:0000313" key="3">
    <source>
        <dbReference type="EMBL" id="PSR91512.1"/>
    </source>
</evidence>
<organism evidence="3 4">
    <name type="scientific">Actinidia chinensis var. chinensis</name>
    <name type="common">Chinese soft-hair kiwi</name>
    <dbReference type="NCBI Taxonomy" id="1590841"/>
    <lineage>
        <taxon>Eukaryota</taxon>
        <taxon>Viridiplantae</taxon>
        <taxon>Streptophyta</taxon>
        <taxon>Embryophyta</taxon>
        <taxon>Tracheophyta</taxon>
        <taxon>Spermatophyta</taxon>
        <taxon>Magnoliopsida</taxon>
        <taxon>eudicotyledons</taxon>
        <taxon>Gunneridae</taxon>
        <taxon>Pentapetalae</taxon>
        <taxon>asterids</taxon>
        <taxon>Ericales</taxon>
        <taxon>Actinidiaceae</taxon>
        <taxon>Actinidia</taxon>
    </lineage>
</organism>
<dbReference type="InParanoid" id="A0A2R6PI04"/>
<protein>
    <submittedName>
        <fullName evidence="3">Acetyl-coenzyme A synthetase</fullName>
    </submittedName>
</protein>
<dbReference type="AlphaFoldDB" id="A0A2R6PI04"/>
<name>A0A2R6PI04_ACTCC</name>
<evidence type="ECO:0000256" key="1">
    <source>
        <dbReference type="SAM" id="MobiDB-lite"/>
    </source>
</evidence>
<keyword evidence="2" id="KW-0812">Transmembrane</keyword>
<sequence>MKEEREVVVIACRSSMAGGGVPPTSAHSPAQLPLPTPSPFSFSVASTPWSSRPSIYISSIFLRFLALLFSFAASLSLAAPSRKKAKGGEASSFTQNPELL</sequence>
<keyword evidence="2" id="KW-1133">Transmembrane helix</keyword>
<dbReference type="EMBL" id="NKQK01000025">
    <property type="protein sequence ID" value="PSR91512.1"/>
    <property type="molecule type" value="Genomic_DNA"/>
</dbReference>